<dbReference type="InterPro" id="IPR027246">
    <property type="entry name" value="Porin_Euk/Tom40"/>
</dbReference>
<evidence type="ECO:0000256" key="3">
    <source>
        <dbReference type="ARBA" id="ARBA00022452"/>
    </source>
</evidence>
<dbReference type="Gene3D" id="2.40.160.10">
    <property type="entry name" value="Porin"/>
    <property type="match status" value="1"/>
</dbReference>
<dbReference type="OrthoDB" id="7827681at2759"/>
<dbReference type="PANTHER" id="PTHR11743:SF70">
    <property type="entry name" value="GH26960P-RELATED"/>
    <property type="match status" value="1"/>
</dbReference>
<dbReference type="GO" id="GO:0008308">
    <property type="term" value="F:voltage-gated monoatomic anion channel activity"/>
    <property type="evidence" value="ECO:0007669"/>
    <property type="project" value="InterPro"/>
</dbReference>
<comment type="subcellular location">
    <subcellularLocation>
        <location evidence="1">Mitochondrion outer membrane</location>
    </subcellularLocation>
</comment>
<dbReference type="InterPro" id="IPR001925">
    <property type="entry name" value="Porin_Euk"/>
</dbReference>
<keyword evidence="4" id="KW-0496">Mitochondrion</keyword>
<dbReference type="Proteomes" id="UP000784294">
    <property type="component" value="Unassembled WGS sequence"/>
</dbReference>
<evidence type="ECO:0000256" key="2">
    <source>
        <dbReference type="ARBA" id="ARBA00007780"/>
    </source>
</evidence>
<keyword evidence="3" id="KW-0812">Transmembrane</keyword>
<comment type="similarity">
    <text evidence="2">Belongs to the eukaryotic mitochondrial porin family.</text>
</comment>
<gene>
    <name evidence="6" type="ORF">PXEA_LOCUS13163</name>
</gene>
<keyword evidence="3" id="KW-1134">Transmembrane beta strand</keyword>
<protein>
    <recommendedName>
        <fullName evidence="8">Voltage-dependent anion-selective channel protein 3</fullName>
    </recommendedName>
</protein>
<keyword evidence="5" id="KW-0406">Ion transport</keyword>
<dbReference type="AlphaFoldDB" id="A0A3S5CM16"/>
<dbReference type="GO" id="GO:0015288">
    <property type="term" value="F:porin activity"/>
    <property type="evidence" value="ECO:0007669"/>
    <property type="project" value="UniProtKB-KW"/>
</dbReference>
<dbReference type="CDD" id="cd07306">
    <property type="entry name" value="Porin3_VDAC"/>
    <property type="match status" value="1"/>
</dbReference>
<evidence type="ECO:0000313" key="7">
    <source>
        <dbReference type="Proteomes" id="UP000784294"/>
    </source>
</evidence>
<name>A0A3S5CM16_9PLAT</name>
<proteinExistence type="inferred from homology"/>
<organism evidence="6 7">
    <name type="scientific">Protopolystoma xenopodis</name>
    <dbReference type="NCBI Taxonomy" id="117903"/>
    <lineage>
        <taxon>Eukaryota</taxon>
        <taxon>Metazoa</taxon>
        <taxon>Spiralia</taxon>
        <taxon>Lophotrochozoa</taxon>
        <taxon>Platyhelminthes</taxon>
        <taxon>Monogenea</taxon>
        <taxon>Polyopisthocotylea</taxon>
        <taxon>Polystomatidea</taxon>
        <taxon>Polystomatidae</taxon>
        <taxon>Protopolystoma</taxon>
    </lineage>
</organism>
<dbReference type="GO" id="GO:0046930">
    <property type="term" value="C:pore complex"/>
    <property type="evidence" value="ECO:0007669"/>
    <property type="project" value="UniProtKB-KW"/>
</dbReference>
<evidence type="ECO:0000256" key="5">
    <source>
        <dbReference type="ARBA" id="ARBA00023114"/>
    </source>
</evidence>
<reference evidence="6" key="1">
    <citation type="submission" date="2018-11" db="EMBL/GenBank/DDBJ databases">
        <authorList>
            <consortium name="Pathogen Informatics"/>
        </authorList>
    </citation>
    <scope>NUCLEOTIDE SEQUENCE</scope>
</reference>
<accession>A0A3S5CM16</accession>
<evidence type="ECO:0000256" key="1">
    <source>
        <dbReference type="ARBA" id="ARBA00004294"/>
    </source>
</evidence>
<dbReference type="PANTHER" id="PTHR11743">
    <property type="entry name" value="VOLTAGE-DEPENDENT ANION-SELECTIVE CHANNEL"/>
    <property type="match status" value="1"/>
</dbReference>
<keyword evidence="5" id="KW-0626">Porin</keyword>
<sequence>MPPPCYADLSSSARDLFEKHFKFGLLNFDFKSKTSNNVDIHINGNRRPISNALATFLEMKTILSPGVRANVKLTSNWVTTFDLEAKGKLHPNLKHNLVSVLEKETGNKSLTAKTSFSHDIVNAGLDLGFTSKYPLVTGSLVCKDYSAGVHAVFDSAQMIINRYQYAFNCRHDDIHACISLTNHSNIDLNVFHSIDNLDVGFKLGWTKQNSATSYGAALMYRPCKNSFIKAKVDQDSIVGLAYGIKANPES</sequence>
<dbReference type="GO" id="GO:0005741">
    <property type="term" value="C:mitochondrial outer membrane"/>
    <property type="evidence" value="ECO:0007669"/>
    <property type="project" value="UniProtKB-SubCell"/>
</dbReference>
<keyword evidence="3" id="KW-0472">Membrane</keyword>
<comment type="caution">
    <text evidence="6">The sequence shown here is derived from an EMBL/GenBank/DDBJ whole genome shotgun (WGS) entry which is preliminary data.</text>
</comment>
<dbReference type="EMBL" id="CAAALY010042930">
    <property type="protein sequence ID" value="VEL19723.1"/>
    <property type="molecule type" value="Genomic_DNA"/>
</dbReference>
<evidence type="ECO:0000313" key="6">
    <source>
        <dbReference type="EMBL" id="VEL19723.1"/>
    </source>
</evidence>
<keyword evidence="4" id="KW-1000">Mitochondrion outer membrane</keyword>
<keyword evidence="5" id="KW-0813">Transport</keyword>
<dbReference type="InterPro" id="IPR023614">
    <property type="entry name" value="Porin_dom_sf"/>
</dbReference>
<keyword evidence="7" id="KW-1185">Reference proteome</keyword>
<evidence type="ECO:0008006" key="8">
    <source>
        <dbReference type="Google" id="ProtNLM"/>
    </source>
</evidence>
<dbReference type="Pfam" id="PF01459">
    <property type="entry name" value="Porin_3"/>
    <property type="match status" value="1"/>
</dbReference>
<evidence type="ECO:0000256" key="4">
    <source>
        <dbReference type="ARBA" id="ARBA00022787"/>
    </source>
</evidence>